<dbReference type="SUPFAM" id="SSF56003">
    <property type="entry name" value="Molybdenum cofactor-binding domain"/>
    <property type="match status" value="2"/>
</dbReference>
<protein>
    <submittedName>
        <fullName evidence="2">Molybdopterin-dependent oxidoreductase</fullName>
    </submittedName>
</protein>
<dbReference type="PANTHER" id="PTHR47495:SF1">
    <property type="entry name" value="BLL3820 PROTEIN"/>
    <property type="match status" value="1"/>
</dbReference>
<dbReference type="PANTHER" id="PTHR47495">
    <property type="entry name" value="ALDEHYDE DEHYDROGENASE"/>
    <property type="match status" value="1"/>
</dbReference>
<dbReference type="Pfam" id="PF02738">
    <property type="entry name" value="MoCoBD_1"/>
    <property type="match status" value="2"/>
</dbReference>
<dbReference type="EMBL" id="JAPMXC010000010">
    <property type="protein sequence ID" value="MCY0389322.1"/>
    <property type="molecule type" value="Genomic_DNA"/>
</dbReference>
<proteinExistence type="predicted"/>
<dbReference type="InterPro" id="IPR000674">
    <property type="entry name" value="Ald_Oxase/Xan_DH_a/b"/>
</dbReference>
<dbReference type="InterPro" id="IPR052516">
    <property type="entry name" value="N-heterocyclic_Hydroxylase"/>
</dbReference>
<dbReference type="Proteomes" id="UP001082899">
    <property type="component" value="Unassembled WGS sequence"/>
</dbReference>
<evidence type="ECO:0000259" key="1">
    <source>
        <dbReference type="SMART" id="SM01008"/>
    </source>
</evidence>
<keyword evidence="3" id="KW-1185">Reference proteome</keyword>
<evidence type="ECO:0000313" key="3">
    <source>
        <dbReference type="Proteomes" id="UP001082899"/>
    </source>
</evidence>
<name>A0ABT3ZS58_9BURK</name>
<sequence length="760" mass="81480">MSRADGFDAGRRRLLKTGALVVGFTILPQARVFAQMTQAGEGAPVQIAKATQDLPGSLKTNPFLDAWIKIDPAGHVTVFTGKVELGTGIRTALLQVAADELRMAPSAIAFLTADTALSPNEGVTAGSHTLADSGTALRNAAAQVRGLLLDAAAQILDGDVATLRTRDGVISAPDGRRVGYGDAVRRVDLHRFARPASPLTDASQLSLIGTSLPRVDIPGKVTGGPSYVQDMRLDGMVHARVVRPPVYSATLVRCDARGVAALPGVLKVVRDGSYLAVVATDEWRAIRAQRALAASCVWSGGRALPRPETIHATLRALPSRDIVIADRRGAAAPSVATLHATYTKPYLLHGSIGPSCAIALFSDTLAAARMTVWTHSQGVYPLRASLAKMLSMADAQVRCIHVEGSGCYGHNGADDVAADAVLIARAFPGRPVRVQWMREDEHRWDAFAPAMVTEASAKVDADGRITEWRYALWSSSHNERPSDPGKLMPTWALATPLVPLPPVPIPQPEGGGDRNGIPLYDVPNAYVVNHFIPAMPLRSSAMRGLGAHMNVFSIESFMDELADAAHADPVAFRLRHLRDPRAIEVVHRAAQAFGWPARRASARAPGHGIGFGFARYKNLMAYMAVAVEIRVERETGDVRVQRAVAAVDTGHIVSPDGVRNQIEGGILQSISWTLYEQLAYDAERIRSFDWGSYPIMRFSSVPTEVTVHLIDRPAMPFLGCGEAAMGPTAGAIANALRDATGQRFRDLPLGGETLRRAIEI</sequence>
<dbReference type="SMART" id="SM01008">
    <property type="entry name" value="Ald_Xan_dh_C"/>
    <property type="match status" value="1"/>
</dbReference>
<dbReference type="InterPro" id="IPR008274">
    <property type="entry name" value="AldOxase/xan_DH_MoCoBD1"/>
</dbReference>
<dbReference type="InterPro" id="IPR037165">
    <property type="entry name" value="AldOxase/xan_DH_Mopterin-bd_sf"/>
</dbReference>
<dbReference type="InterPro" id="IPR006311">
    <property type="entry name" value="TAT_signal"/>
</dbReference>
<dbReference type="PIRSF" id="PIRSF036389">
    <property type="entry name" value="IOR_B"/>
    <property type="match status" value="1"/>
</dbReference>
<comment type="caution">
    <text evidence="2">The sequence shown here is derived from an EMBL/GenBank/DDBJ whole genome shotgun (WGS) entry which is preliminary data.</text>
</comment>
<accession>A0ABT3ZS58</accession>
<organism evidence="2 3">
    <name type="scientific">Robbsia betulipollinis</name>
    <dbReference type="NCBI Taxonomy" id="2981849"/>
    <lineage>
        <taxon>Bacteria</taxon>
        <taxon>Pseudomonadati</taxon>
        <taxon>Pseudomonadota</taxon>
        <taxon>Betaproteobacteria</taxon>
        <taxon>Burkholderiales</taxon>
        <taxon>Burkholderiaceae</taxon>
        <taxon>Robbsia</taxon>
    </lineage>
</organism>
<reference evidence="2" key="1">
    <citation type="submission" date="2022-11" db="EMBL/GenBank/DDBJ databases">
        <title>Robbsia betulipollinis sp. nov., isolated from pollen of birch (Betula pendula).</title>
        <authorList>
            <person name="Shi H."/>
            <person name="Ambika Manirajan B."/>
            <person name="Ratering S."/>
            <person name="Geissler-Plaum R."/>
            <person name="Schnell S."/>
        </authorList>
    </citation>
    <scope>NUCLEOTIDE SEQUENCE</scope>
    <source>
        <strain evidence="2">Bb-Pol-6</strain>
    </source>
</reference>
<dbReference type="RefSeq" id="WP_267849230.1">
    <property type="nucleotide sequence ID" value="NZ_JAPMXC010000010.1"/>
</dbReference>
<dbReference type="PROSITE" id="PS51318">
    <property type="entry name" value="TAT"/>
    <property type="match status" value="1"/>
</dbReference>
<evidence type="ECO:0000313" key="2">
    <source>
        <dbReference type="EMBL" id="MCY0389322.1"/>
    </source>
</evidence>
<dbReference type="Pfam" id="PF20256">
    <property type="entry name" value="MoCoBD_2"/>
    <property type="match status" value="2"/>
</dbReference>
<dbReference type="Gene3D" id="3.30.365.10">
    <property type="entry name" value="Aldehyde oxidase/xanthine dehydrogenase, molybdopterin binding domain"/>
    <property type="match status" value="4"/>
</dbReference>
<dbReference type="InterPro" id="IPR046867">
    <property type="entry name" value="AldOxase/xan_DH_MoCoBD2"/>
</dbReference>
<dbReference type="InterPro" id="IPR012368">
    <property type="entry name" value="OxRdtase_Mopterin-bd_su_IorB"/>
</dbReference>
<gene>
    <name evidence="2" type="ORF">OVY01_19445</name>
</gene>
<feature type="domain" description="Aldehyde oxidase/xanthine dehydrogenase a/b hammerhead" evidence="1">
    <location>
        <begin position="222"/>
        <end position="305"/>
    </location>
</feature>
<dbReference type="Gene3D" id="3.90.1170.50">
    <property type="entry name" value="Aldehyde oxidase/xanthine dehydrogenase, a/b hammerhead"/>
    <property type="match status" value="1"/>
</dbReference>